<dbReference type="Gene3D" id="3.40.50.300">
    <property type="entry name" value="P-loop containing nucleotide triphosphate hydrolases"/>
    <property type="match status" value="2"/>
</dbReference>
<feature type="compositionally biased region" description="Basic and acidic residues" evidence="1">
    <location>
        <begin position="992"/>
        <end position="1002"/>
    </location>
</feature>
<accession>A0A1T4X7P9</accession>
<dbReference type="CDD" id="cd01127">
    <property type="entry name" value="TrwB_TraG_TraD_VirD4"/>
    <property type="match status" value="1"/>
</dbReference>
<feature type="compositionally biased region" description="Low complexity" evidence="1">
    <location>
        <begin position="830"/>
        <end position="840"/>
    </location>
</feature>
<evidence type="ECO:0000313" key="2">
    <source>
        <dbReference type="EMBL" id="SKA85680.1"/>
    </source>
</evidence>
<dbReference type="Proteomes" id="UP000190774">
    <property type="component" value="Unassembled WGS sequence"/>
</dbReference>
<dbReference type="PANTHER" id="PTHR30121:SF11">
    <property type="entry name" value="AAA+ ATPASE DOMAIN-CONTAINING PROTEIN"/>
    <property type="match status" value="1"/>
</dbReference>
<gene>
    <name evidence="2" type="ORF">SAMN02745166_01183</name>
</gene>
<organism evidence="2 3">
    <name type="scientific">Prosthecobacter debontii</name>
    <dbReference type="NCBI Taxonomy" id="48467"/>
    <lineage>
        <taxon>Bacteria</taxon>
        <taxon>Pseudomonadati</taxon>
        <taxon>Verrucomicrobiota</taxon>
        <taxon>Verrucomicrobiia</taxon>
        <taxon>Verrucomicrobiales</taxon>
        <taxon>Verrucomicrobiaceae</taxon>
        <taxon>Prosthecobacter</taxon>
    </lineage>
</organism>
<feature type="compositionally biased region" description="Low complexity" evidence="1">
    <location>
        <begin position="787"/>
        <end position="802"/>
    </location>
</feature>
<evidence type="ECO:0000256" key="1">
    <source>
        <dbReference type="SAM" id="MobiDB-lite"/>
    </source>
</evidence>
<protein>
    <submittedName>
        <fullName evidence="2">AAA-like domain-containing protein</fullName>
    </submittedName>
</protein>
<dbReference type="PANTHER" id="PTHR30121">
    <property type="entry name" value="UNCHARACTERIZED PROTEIN YJGR-RELATED"/>
    <property type="match status" value="1"/>
</dbReference>
<keyword evidence="3" id="KW-1185">Reference proteome</keyword>
<dbReference type="SUPFAM" id="SSF52540">
    <property type="entry name" value="P-loop containing nucleoside triphosphate hydrolases"/>
    <property type="match status" value="1"/>
</dbReference>
<dbReference type="InterPro" id="IPR027417">
    <property type="entry name" value="P-loop_NTPase"/>
</dbReference>
<dbReference type="STRING" id="48467.SAMN02745166_01183"/>
<dbReference type="AlphaFoldDB" id="A0A1T4X7P9"/>
<dbReference type="RefSeq" id="WP_078812384.1">
    <property type="nucleotide sequence ID" value="NZ_FUYE01000003.1"/>
</dbReference>
<feature type="region of interest" description="Disordered" evidence="1">
    <location>
        <begin position="992"/>
        <end position="1022"/>
    </location>
</feature>
<evidence type="ECO:0000313" key="3">
    <source>
        <dbReference type="Proteomes" id="UP000190774"/>
    </source>
</evidence>
<dbReference type="EMBL" id="FUYE01000003">
    <property type="protein sequence ID" value="SKA85680.1"/>
    <property type="molecule type" value="Genomic_DNA"/>
</dbReference>
<feature type="region of interest" description="Disordered" evidence="1">
    <location>
        <begin position="778"/>
        <end position="845"/>
    </location>
</feature>
<dbReference type="OrthoDB" id="185789at2"/>
<proteinExistence type="predicted"/>
<dbReference type="InterPro" id="IPR051162">
    <property type="entry name" value="T4SS_component"/>
</dbReference>
<reference evidence="3" key="1">
    <citation type="submission" date="2017-02" db="EMBL/GenBank/DDBJ databases">
        <authorList>
            <person name="Varghese N."/>
            <person name="Submissions S."/>
        </authorList>
    </citation>
    <scope>NUCLEOTIDE SEQUENCE [LARGE SCALE GENOMIC DNA]</scope>
    <source>
        <strain evidence="3">ATCC 700200</strain>
    </source>
</reference>
<name>A0A1T4X7P9_9BACT</name>
<feature type="compositionally biased region" description="Basic and acidic residues" evidence="1">
    <location>
        <begin position="806"/>
        <end position="821"/>
    </location>
</feature>
<sequence length="1022" mass="112598">MGWIDKALTDQFYRWELRGRGWQHYDAPVSIEPPFRPFFGHFVSQNGSPPADDGRHETIGSRFLGGVSRLLSPEPAAQASEHTTDNEPGPFYEERGEMTEAQITLPDIKGISRDTMESWFLSLSSCREPVAFELVGSAREIVAQFAAGIADAPLLTQQIAAHFPGAEVVPQNDYLHQRWREAGPQMAVVELGLSDLCMVPLALPRSDIFVSMAAAMSDLAPQELAVFQVVFEPTRHAWAESILRAVTDNTGGPFFANRPELVKQAREKIRSPLFAAVVRIAVFADDRERAHGLCLNMASCLRSFSQIGGNELIPVSDDEYPAEAHEEDILRRQSRRTGMLLNAEELTGFVHLPTSAVVSSKLRRDTGRTRPAPAHLSEQADLLLGVNQHAGQESPVWLRMDHRVRHTHIIGGSGYGKTTFLFNCIRQDIENGFGCGLLDPHGDLAERVLDFVPRDRLGDVVVVDPTDEEFSVGFNILAAHSDFEKDLIASDLVAVFRRQSSSWGEQMESVLHHAILAFLESSRGGTIADLKNFLLDAGTRNEFLKTVQDPDVVFYWKKGFPQLGGTRSIGPVVTRLEKLLSRKPVRRMVSQRVNKLDFADILDSGKIFIAKLPQGQIGAENAHLIGTLLVSKFQQMAMARQRMREEDRNPFFLYVDEAANFLTPSMAEILSGARKYRLGLILSHQGLSQLKAEPQVAGALDSSACTRIVFRVGDQDARALADGFSHFEARELQNLSVGEAVCRVERSDADFNIATLPELGRFEGTDYAGRDEAVARSRAAYGTPNSEADAAAHEAAATYADEPGVEPEHSRDDVTAPRSDEEAPDPEPPAAKVAPAVPAELGRGGEDHRNLQREFKSIAESLGFRATIEKQLPGTLECTDLLLEREGFTIAVEITVTNTLDYELRNIGKCLRAGVSQVAVVAAESGKLAKIEAAARVSFGHQHGDRLRFFLRDGFNEHLQNFVLAEPPQEPMPDKQVRHKGWTVRTTTVHISPEEAKEREAAAAKILASSSRRAKGDGEAAQ</sequence>